<evidence type="ECO:0000256" key="6">
    <source>
        <dbReference type="HAMAP-Rule" id="MF_01216"/>
    </source>
</evidence>
<comment type="catalytic activity">
    <reaction evidence="5">
        <text>N,N-dimethyl-1,4-phenylenediamine + anthranilate + 2 NAD(+) = 2-(4-dimethylaminophenyl)diazenylbenzoate + 2 NADH + 2 H(+)</text>
        <dbReference type="Rhea" id="RHEA:55872"/>
        <dbReference type="ChEBI" id="CHEBI:15378"/>
        <dbReference type="ChEBI" id="CHEBI:15783"/>
        <dbReference type="ChEBI" id="CHEBI:16567"/>
        <dbReference type="ChEBI" id="CHEBI:57540"/>
        <dbReference type="ChEBI" id="CHEBI:57945"/>
        <dbReference type="ChEBI" id="CHEBI:71579"/>
        <dbReference type="EC" id="1.7.1.17"/>
    </reaction>
    <physiologicalReaction direction="right-to-left" evidence="5">
        <dbReference type="Rhea" id="RHEA:55874"/>
    </physiologicalReaction>
</comment>
<gene>
    <name evidence="6" type="primary">azoR</name>
    <name evidence="8" type="ORF">RW095_03405</name>
</gene>
<evidence type="ECO:0000256" key="4">
    <source>
        <dbReference type="ARBA" id="ARBA00023027"/>
    </source>
</evidence>
<dbReference type="Proteomes" id="UP001302652">
    <property type="component" value="Chromosome 3"/>
</dbReference>
<accession>A0ABZ0EE89</accession>
<dbReference type="Gene3D" id="3.40.50.360">
    <property type="match status" value="1"/>
</dbReference>
<keyword evidence="9" id="KW-1185">Reference proteome</keyword>
<dbReference type="EMBL" id="CP136511">
    <property type="protein sequence ID" value="WOD14512.1"/>
    <property type="molecule type" value="Genomic_DNA"/>
</dbReference>
<comment type="function">
    <text evidence="6">Also exhibits azoreductase activity. Catalyzes the reductive cleavage of the azo bond in aromatic azo compounds to the corresponding amines.</text>
</comment>
<feature type="binding site" evidence="6">
    <location>
        <position position="9"/>
    </location>
    <ligand>
        <name>FMN</name>
        <dbReference type="ChEBI" id="CHEBI:58210"/>
    </ligand>
</feature>
<evidence type="ECO:0000313" key="9">
    <source>
        <dbReference type="Proteomes" id="UP001302652"/>
    </source>
</evidence>
<evidence type="ECO:0000256" key="3">
    <source>
        <dbReference type="ARBA" id="ARBA00023002"/>
    </source>
</evidence>
<feature type="domain" description="Flavodoxin-like fold" evidence="7">
    <location>
        <begin position="1"/>
        <end position="196"/>
    </location>
</feature>
<organism evidence="8 9">
    <name type="scientific">Paraburkholderia kirstenboschensis</name>
    <dbReference type="NCBI Taxonomy" id="1245436"/>
    <lineage>
        <taxon>Bacteria</taxon>
        <taxon>Pseudomonadati</taxon>
        <taxon>Pseudomonadota</taxon>
        <taxon>Betaproteobacteria</taxon>
        <taxon>Burkholderiales</taxon>
        <taxon>Burkholderiaceae</taxon>
        <taxon>Paraburkholderia</taxon>
    </lineage>
</organism>
<comment type="catalytic activity">
    <reaction evidence="6">
        <text>2 a quinone + NADH + H(+) = 2 a 1,4-benzosemiquinone + NAD(+)</text>
        <dbReference type="Rhea" id="RHEA:65952"/>
        <dbReference type="ChEBI" id="CHEBI:15378"/>
        <dbReference type="ChEBI" id="CHEBI:57540"/>
        <dbReference type="ChEBI" id="CHEBI:57945"/>
        <dbReference type="ChEBI" id="CHEBI:132124"/>
        <dbReference type="ChEBI" id="CHEBI:134225"/>
    </reaction>
</comment>
<comment type="similarity">
    <text evidence="6">Belongs to the azoreductase type 1 family.</text>
</comment>
<dbReference type="Pfam" id="PF02525">
    <property type="entry name" value="Flavodoxin_2"/>
    <property type="match status" value="1"/>
</dbReference>
<dbReference type="PANTHER" id="PTHR43741:SF2">
    <property type="entry name" value="FMN-DEPENDENT NADH:QUINONE OXIDOREDUCTASE"/>
    <property type="match status" value="1"/>
</dbReference>
<feature type="binding site" evidence="6">
    <location>
        <begin position="15"/>
        <end position="17"/>
    </location>
    <ligand>
        <name>FMN</name>
        <dbReference type="ChEBI" id="CHEBI:58210"/>
    </ligand>
</feature>
<sequence length="205" mass="22093">MNILQINSSARSTGSESTRLADIVVSRLQMATLSATVVRRDLASAPLQHIDEFALTALFTAPEERNAEQAARVAIDDALIAEVQSADVLVIGAPMYNFGVTVQLKSWLDAIARARVTFRYTESGPEGLLKNKKVIVALARGGIHKDGPSDSQVPFLKTMLAFLGMTDVQFVYAEGIAYGPEAVSKAQADAESQIDAILSPDSWNR</sequence>
<evidence type="ECO:0000313" key="8">
    <source>
        <dbReference type="EMBL" id="WOD14512.1"/>
    </source>
</evidence>
<evidence type="ECO:0000256" key="5">
    <source>
        <dbReference type="ARBA" id="ARBA00048542"/>
    </source>
</evidence>
<dbReference type="EC" id="1.6.5.-" evidence="6"/>
<dbReference type="SUPFAM" id="SSF52218">
    <property type="entry name" value="Flavoproteins"/>
    <property type="match status" value="1"/>
</dbReference>
<dbReference type="EC" id="1.7.1.17" evidence="6"/>
<dbReference type="RefSeq" id="WP_317016419.1">
    <property type="nucleotide sequence ID" value="NZ_CP136511.1"/>
</dbReference>
<proteinExistence type="inferred from homology"/>
<keyword evidence="1 6" id="KW-0285">Flavoprotein</keyword>
<dbReference type="PANTHER" id="PTHR43741">
    <property type="entry name" value="FMN-DEPENDENT NADH-AZOREDUCTASE 1"/>
    <property type="match status" value="1"/>
</dbReference>
<dbReference type="HAMAP" id="MF_01216">
    <property type="entry name" value="Azoreductase_type1"/>
    <property type="match status" value="1"/>
</dbReference>
<reference evidence="8 9" key="1">
    <citation type="submission" date="2023-10" db="EMBL/GenBank/DDBJ databases">
        <title>Surface-active antibiotics is a multifunctional adaptation for post-fire microbes.</title>
        <authorList>
            <person name="Liu M.D."/>
            <person name="Du Y."/>
            <person name="Koupaei S.K."/>
            <person name="Kim N.R."/>
            <person name="Zhang W."/>
            <person name="Traxler M.F."/>
        </authorList>
    </citation>
    <scope>NUCLEOTIDE SEQUENCE [LARGE SCALE GENOMIC DNA]</scope>
    <source>
        <strain evidence="8 9">F3</strain>
    </source>
</reference>
<protein>
    <recommendedName>
        <fullName evidence="6">FMN dependent NADH:quinone oxidoreductase</fullName>
        <ecNumber evidence="6">1.6.5.-</ecNumber>
    </recommendedName>
    <alternativeName>
        <fullName evidence="6">Azo-dye reductase</fullName>
    </alternativeName>
    <alternativeName>
        <fullName evidence="6">FMN-dependent NADH-azo compound oxidoreductase</fullName>
    </alternativeName>
    <alternativeName>
        <fullName evidence="6">FMN-dependent NADH-azoreductase</fullName>
        <ecNumber evidence="6">1.7.1.17</ecNumber>
    </alternativeName>
</protein>
<comment type="caution">
    <text evidence="6">Lacks conserved residue(s) required for the propagation of feature annotation.</text>
</comment>
<evidence type="ECO:0000256" key="2">
    <source>
        <dbReference type="ARBA" id="ARBA00022643"/>
    </source>
</evidence>
<comment type="cofactor">
    <cofactor evidence="6">
        <name>FMN</name>
        <dbReference type="ChEBI" id="CHEBI:58210"/>
    </cofactor>
    <text evidence="6">Binds 1 FMN per subunit.</text>
</comment>
<name>A0ABZ0EE89_9BURK</name>
<feature type="binding site" evidence="6">
    <location>
        <begin position="95"/>
        <end position="98"/>
    </location>
    <ligand>
        <name>FMN</name>
        <dbReference type="ChEBI" id="CHEBI:58210"/>
    </ligand>
</feature>
<evidence type="ECO:0000259" key="7">
    <source>
        <dbReference type="Pfam" id="PF02525"/>
    </source>
</evidence>
<dbReference type="InterPro" id="IPR023048">
    <property type="entry name" value="NADH:quinone_OxRdtase_FMN_depd"/>
</dbReference>
<comment type="function">
    <text evidence="6">Quinone reductase that provides resistance to thiol-specific stress caused by electrophilic quinones.</text>
</comment>
<keyword evidence="3 6" id="KW-0560">Oxidoreductase</keyword>
<evidence type="ECO:0000256" key="1">
    <source>
        <dbReference type="ARBA" id="ARBA00022630"/>
    </source>
</evidence>
<dbReference type="InterPro" id="IPR029039">
    <property type="entry name" value="Flavoprotein-like_sf"/>
</dbReference>
<dbReference type="InterPro" id="IPR050104">
    <property type="entry name" value="FMN-dep_NADH:Q_OxRdtase_AzoR1"/>
</dbReference>
<keyword evidence="4 6" id="KW-0520">NAD</keyword>
<dbReference type="InterPro" id="IPR003680">
    <property type="entry name" value="Flavodoxin_fold"/>
</dbReference>
<comment type="subunit">
    <text evidence="6">Homodimer.</text>
</comment>
<keyword evidence="2 6" id="KW-0288">FMN</keyword>